<dbReference type="InterPro" id="IPR027417">
    <property type="entry name" value="P-loop_NTPase"/>
</dbReference>
<dbReference type="PROSITE" id="PS00211">
    <property type="entry name" value="ABC_TRANSPORTER_1"/>
    <property type="match status" value="2"/>
</dbReference>
<evidence type="ECO:0000313" key="7">
    <source>
        <dbReference type="EMBL" id="GAA2859251.1"/>
    </source>
</evidence>
<comment type="caution">
    <text evidence="7">The sequence shown here is derived from an EMBL/GenBank/DDBJ whole genome shotgun (WGS) entry which is preliminary data.</text>
</comment>
<feature type="domain" description="ABC transporter" evidence="6">
    <location>
        <begin position="31"/>
        <end position="278"/>
    </location>
</feature>
<evidence type="ECO:0000256" key="2">
    <source>
        <dbReference type="ARBA" id="ARBA00022448"/>
    </source>
</evidence>
<organism evidence="7 8">
    <name type="scientific">Streptosporangium fragile</name>
    <dbReference type="NCBI Taxonomy" id="46186"/>
    <lineage>
        <taxon>Bacteria</taxon>
        <taxon>Bacillati</taxon>
        <taxon>Actinomycetota</taxon>
        <taxon>Actinomycetes</taxon>
        <taxon>Streptosporangiales</taxon>
        <taxon>Streptosporangiaceae</taxon>
        <taxon>Streptosporangium</taxon>
    </lineage>
</organism>
<sequence>MSGNAAGGRPRTAGADGVAGRSRGPAPVLEVGDLDVVFGSGPGAVHAVRGMGYAVHPGEVLGIVGESGSGKSVTALAVMGLLPPHARVTGSVRLAGREILGATEKALAALRGRTVSMVFQDPLSALTPVYRVGDQIAEAVRIHQRIGAAQAARRAVELLDLVGIPDPVRRARAFPHEFSGGMRQRVMIAMAIANDPDVILCDEPTTALDVTVQAQVLEVLKKAQRETGAAIVIITHDLAVVAGFADRVLVMYAGRPVEVGSVDDVFHRPRMPYTMGLLGSIPRLDRGREQPLVPIEGSPPSPAALPPGCPFAPRCPVALPACVEAEPALLPVGVPGHRVACARAGEIEAAGWTPAQLYGVRAPAPAPAAPRVPPRPPREEREVVLSVEDLVRHHPVTRGTLLRRRVGTVRAVDGVSFDVREGETLGLVGESGCGKTTTLMEILELVAPQRGRITVLGRDTARMGARERMAVRRDMQVVFQDPMASLDPRMTVYDILAEPLRTHGVRDPGPRVRELLGLVGLEPGHAARYPQDFSGGQRQRVGIARALALEPRLVVLDEPVSALDVSVQAGVINLLTELRGRLGLSYLFVAHDLAVVRHIADRVAVMYLGRIAEIGRADRVYRVPMHPYTRALLSAVPLPDPRRERARRRVLLDGDLPSPADPPSGCRFRTRCPLFAALGEGDRWRCERQEPQVRPVGDDHGVSCHFAEKLDVV</sequence>
<evidence type="ECO:0000256" key="1">
    <source>
        <dbReference type="ARBA" id="ARBA00005417"/>
    </source>
</evidence>
<dbReference type="InterPro" id="IPR050319">
    <property type="entry name" value="ABC_transp_ATP-bind"/>
</dbReference>
<evidence type="ECO:0000256" key="4">
    <source>
        <dbReference type="ARBA" id="ARBA00022840"/>
    </source>
</evidence>
<keyword evidence="2" id="KW-0813">Transport</keyword>
<feature type="domain" description="ABC transporter" evidence="6">
    <location>
        <begin position="385"/>
        <end position="633"/>
    </location>
</feature>
<dbReference type="GO" id="GO:0005524">
    <property type="term" value="F:ATP binding"/>
    <property type="evidence" value="ECO:0007669"/>
    <property type="project" value="UniProtKB-KW"/>
</dbReference>
<evidence type="ECO:0000256" key="3">
    <source>
        <dbReference type="ARBA" id="ARBA00022741"/>
    </source>
</evidence>
<accession>A0ABN3VW68</accession>
<reference evidence="7 8" key="1">
    <citation type="journal article" date="2019" name="Int. J. Syst. Evol. Microbiol.">
        <title>The Global Catalogue of Microorganisms (GCM) 10K type strain sequencing project: providing services to taxonomists for standard genome sequencing and annotation.</title>
        <authorList>
            <consortium name="The Broad Institute Genomics Platform"/>
            <consortium name="The Broad Institute Genome Sequencing Center for Infectious Disease"/>
            <person name="Wu L."/>
            <person name="Ma J."/>
        </authorList>
    </citation>
    <scope>NUCLEOTIDE SEQUENCE [LARGE SCALE GENOMIC DNA]</scope>
    <source>
        <strain evidence="7 8">JCM 6242</strain>
    </source>
</reference>
<dbReference type="PANTHER" id="PTHR43776:SF7">
    <property type="entry name" value="D,D-DIPEPTIDE TRANSPORT ATP-BINDING PROTEIN DDPF-RELATED"/>
    <property type="match status" value="1"/>
</dbReference>
<evidence type="ECO:0000313" key="8">
    <source>
        <dbReference type="Proteomes" id="UP001500831"/>
    </source>
</evidence>
<dbReference type="NCBIfam" id="NF008453">
    <property type="entry name" value="PRK11308.1"/>
    <property type="match status" value="2"/>
</dbReference>
<dbReference type="InterPro" id="IPR013563">
    <property type="entry name" value="Oligopep_ABC_C"/>
</dbReference>
<dbReference type="Pfam" id="PF00005">
    <property type="entry name" value="ABC_tran"/>
    <property type="match status" value="2"/>
</dbReference>
<dbReference type="Pfam" id="PF08352">
    <property type="entry name" value="oligo_HPY"/>
    <property type="match status" value="2"/>
</dbReference>
<dbReference type="InterPro" id="IPR003439">
    <property type="entry name" value="ABC_transporter-like_ATP-bd"/>
</dbReference>
<keyword evidence="3" id="KW-0547">Nucleotide-binding</keyword>
<proteinExistence type="inferred from homology"/>
<dbReference type="Proteomes" id="UP001500831">
    <property type="component" value="Unassembled WGS sequence"/>
</dbReference>
<feature type="region of interest" description="Disordered" evidence="5">
    <location>
        <begin position="1"/>
        <end position="24"/>
    </location>
</feature>
<keyword evidence="4 7" id="KW-0067">ATP-binding</keyword>
<dbReference type="PANTHER" id="PTHR43776">
    <property type="entry name" value="TRANSPORT ATP-BINDING PROTEIN"/>
    <property type="match status" value="1"/>
</dbReference>
<comment type="similarity">
    <text evidence="1">Belongs to the ABC transporter superfamily.</text>
</comment>
<evidence type="ECO:0000259" key="6">
    <source>
        <dbReference type="PROSITE" id="PS50893"/>
    </source>
</evidence>
<name>A0ABN3VW68_9ACTN</name>
<dbReference type="InterPro" id="IPR017871">
    <property type="entry name" value="ABC_transporter-like_CS"/>
</dbReference>
<dbReference type="NCBIfam" id="NF007739">
    <property type="entry name" value="PRK10419.1"/>
    <property type="match status" value="2"/>
</dbReference>
<dbReference type="RefSeq" id="WP_344969587.1">
    <property type="nucleotide sequence ID" value="NZ_BAAAVI010000009.1"/>
</dbReference>
<evidence type="ECO:0000256" key="5">
    <source>
        <dbReference type="SAM" id="MobiDB-lite"/>
    </source>
</evidence>
<dbReference type="NCBIfam" id="TIGR01727">
    <property type="entry name" value="oligo_HPY"/>
    <property type="match status" value="2"/>
</dbReference>
<dbReference type="SUPFAM" id="SSF52540">
    <property type="entry name" value="P-loop containing nucleoside triphosphate hydrolases"/>
    <property type="match status" value="2"/>
</dbReference>
<protein>
    <submittedName>
        <fullName evidence="7">ABC transporter ATP-binding protein</fullName>
    </submittedName>
</protein>
<dbReference type="InterPro" id="IPR003593">
    <property type="entry name" value="AAA+_ATPase"/>
</dbReference>
<dbReference type="PROSITE" id="PS50893">
    <property type="entry name" value="ABC_TRANSPORTER_2"/>
    <property type="match status" value="2"/>
</dbReference>
<dbReference type="SMART" id="SM00382">
    <property type="entry name" value="AAA"/>
    <property type="match status" value="2"/>
</dbReference>
<dbReference type="Gene3D" id="3.40.50.300">
    <property type="entry name" value="P-loop containing nucleotide triphosphate hydrolases"/>
    <property type="match status" value="2"/>
</dbReference>
<keyword evidence="8" id="KW-1185">Reference proteome</keyword>
<dbReference type="EMBL" id="BAAAVI010000009">
    <property type="protein sequence ID" value="GAA2859251.1"/>
    <property type="molecule type" value="Genomic_DNA"/>
</dbReference>
<dbReference type="CDD" id="cd03257">
    <property type="entry name" value="ABC_NikE_OppD_transporters"/>
    <property type="match status" value="2"/>
</dbReference>
<gene>
    <name evidence="7" type="ORF">GCM10010517_17770</name>
</gene>